<dbReference type="GO" id="GO:0005737">
    <property type="term" value="C:cytoplasm"/>
    <property type="evidence" value="ECO:0007669"/>
    <property type="project" value="TreeGrafter"/>
</dbReference>
<accession>A0AAV5V6T3</accession>
<feature type="domain" description="FAD-binding PCMH-type" evidence="9">
    <location>
        <begin position="70"/>
        <end position="259"/>
    </location>
</feature>
<evidence type="ECO:0000256" key="7">
    <source>
        <dbReference type="ARBA" id="ARBA00051033"/>
    </source>
</evidence>
<dbReference type="GO" id="GO:0008202">
    <property type="term" value="P:steroid metabolic process"/>
    <property type="evidence" value="ECO:0007669"/>
    <property type="project" value="TreeGrafter"/>
</dbReference>
<dbReference type="EMBL" id="BTSY01000002">
    <property type="protein sequence ID" value="GMT14853.1"/>
    <property type="molecule type" value="Genomic_DNA"/>
</dbReference>
<comment type="catalytic activity">
    <reaction evidence="8">
        <text>5alpha-cholest-8-en-3beta-ol + NADP(+) = zymosterol + NADPH + H(+)</text>
        <dbReference type="Rhea" id="RHEA:36399"/>
        <dbReference type="ChEBI" id="CHEBI:15378"/>
        <dbReference type="ChEBI" id="CHEBI:16608"/>
        <dbReference type="ChEBI" id="CHEBI:18252"/>
        <dbReference type="ChEBI" id="CHEBI:57783"/>
        <dbReference type="ChEBI" id="CHEBI:58349"/>
        <dbReference type="EC" id="1.3.1.72"/>
    </reaction>
    <physiologicalReaction direction="right-to-left" evidence="8">
        <dbReference type="Rhea" id="RHEA:36401"/>
    </physiologicalReaction>
</comment>
<dbReference type="PANTHER" id="PTHR10801">
    <property type="entry name" value="24-DEHYDROCHOLESTEROL REDUCTASE"/>
    <property type="match status" value="1"/>
</dbReference>
<dbReference type="GO" id="GO:0050614">
    <property type="term" value="F:Delta24-sterol reductase activity"/>
    <property type="evidence" value="ECO:0007669"/>
    <property type="project" value="UniProtKB-EC"/>
</dbReference>
<evidence type="ECO:0000256" key="6">
    <source>
        <dbReference type="ARBA" id="ARBA00023136"/>
    </source>
</evidence>
<dbReference type="SUPFAM" id="SSF56176">
    <property type="entry name" value="FAD-binding/transporter-associated domain-like"/>
    <property type="match status" value="1"/>
</dbReference>
<keyword evidence="11" id="KW-1185">Reference proteome</keyword>
<evidence type="ECO:0000256" key="1">
    <source>
        <dbReference type="ARBA" id="ARBA00004167"/>
    </source>
</evidence>
<dbReference type="InterPro" id="IPR036318">
    <property type="entry name" value="FAD-bd_PCMH-like_sf"/>
</dbReference>
<evidence type="ECO:0000256" key="2">
    <source>
        <dbReference type="ARBA" id="ARBA00012405"/>
    </source>
</evidence>
<comment type="caution">
    <text evidence="10">The sequence shown here is derived from an EMBL/GenBank/DDBJ whole genome shotgun (WGS) entry which is preliminary data.</text>
</comment>
<name>A0AAV5V6T3_9BILA</name>
<dbReference type="EC" id="1.3.1.72" evidence="2"/>
<dbReference type="InterPro" id="IPR016166">
    <property type="entry name" value="FAD-bd_PCMH"/>
</dbReference>
<sequence length="542" mass="62403">SISFEISCHRQGRNFTCVTLSICRNLPIEMGASSELSSSDLLLEFFLHRFRWIPVCFILLPLSFLFDLLTRARNYLVHAVNSAPKAHERKVAIIQKEVREWASGDKKKKMCNARSGWSTMSFRYPLYKETSTLISTNTLIDILEMDEESRTIRVEPMVTMGEITNFLLPLGYSLPIVPELDDLTVGGMINGCGVESSGRKYGLFQHICVSYEIVTADGSLVVAKKGTEDAEGQGLFYGIPWSHGTLGFLVAATIRIIPCKPFVKLTYMPVGDFKEMSTKLQSESTVAENEFVEGIQFSQEMGVVMKGRFSDGPPKNGAANCIGKWHKPWFYTHVEGIGKKNEEVTEYIPLRDYYHRHSKSIFWELQEIIPFGNNVLFRWFYGWMCPPKISFLKYTTLGPVRRIYERRHVLQDMLIPMTDLEKGLQVFHDKTNIYPVWLCPFNLPTCPGFVKQKSGKNVLYVDVGVYGVCKKDDYDPRKTTRELEEYVRSVEGVQMLYADTYMTREEFYHMFDSSLYEWLRVKLNAKEAFPDVYDKVKKEARF</sequence>
<dbReference type="GO" id="GO:0071949">
    <property type="term" value="F:FAD binding"/>
    <property type="evidence" value="ECO:0007669"/>
    <property type="project" value="InterPro"/>
</dbReference>
<dbReference type="Gene3D" id="3.30.465.10">
    <property type="match status" value="1"/>
</dbReference>
<organism evidence="10 11">
    <name type="scientific">Pristionchus fissidentatus</name>
    <dbReference type="NCBI Taxonomy" id="1538716"/>
    <lineage>
        <taxon>Eukaryota</taxon>
        <taxon>Metazoa</taxon>
        <taxon>Ecdysozoa</taxon>
        <taxon>Nematoda</taxon>
        <taxon>Chromadorea</taxon>
        <taxon>Rhabditida</taxon>
        <taxon>Rhabditina</taxon>
        <taxon>Diplogasteromorpha</taxon>
        <taxon>Diplogasteroidea</taxon>
        <taxon>Neodiplogasteridae</taxon>
        <taxon>Pristionchus</taxon>
    </lineage>
</organism>
<protein>
    <recommendedName>
        <fullName evidence="2">Delta(24)-sterol reductase</fullName>
        <ecNumber evidence="2">1.3.1.72</ecNumber>
    </recommendedName>
</protein>
<evidence type="ECO:0000256" key="3">
    <source>
        <dbReference type="ARBA" id="ARBA00022692"/>
    </source>
</evidence>
<comment type="subcellular location">
    <subcellularLocation>
        <location evidence="1">Membrane</location>
        <topology evidence="1">Single-pass membrane protein</topology>
    </subcellularLocation>
</comment>
<dbReference type="InterPro" id="IPR016169">
    <property type="entry name" value="FAD-bd_PCMH_sub2"/>
</dbReference>
<keyword evidence="5" id="KW-0560">Oxidoreductase</keyword>
<dbReference type="Pfam" id="PF01565">
    <property type="entry name" value="FAD_binding_4"/>
    <property type="match status" value="1"/>
</dbReference>
<evidence type="ECO:0000256" key="5">
    <source>
        <dbReference type="ARBA" id="ARBA00023002"/>
    </source>
</evidence>
<comment type="catalytic activity">
    <reaction evidence="7">
        <text>lanosterol + NADPH + H(+) = 24,25-dihydrolanosterol + NADP(+)</text>
        <dbReference type="Rhea" id="RHEA:33919"/>
        <dbReference type="ChEBI" id="CHEBI:15378"/>
        <dbReference type="ChEBI" id="CHEBI:16521"/>
        <dbReference type="ChEBI" id="CHEBI:28113"/>
        <dbReference type="ChEBI" id="CHEBI:57783"/>
        <dbReference type="ChEBI" id="CHEBI:58349"/>
    </reaction>
    <physiologicalReaction direction="left-to-right" evidence="7">
        <dbReference type="Rhea" id="RHEA:33920"/>
    </physiologicalReaction>
</comment>
<reference evidence="10" key="1">
    <citation type="submission" date="2023-10" db="EMBL/GenBank/DDBJ databases">
        <title>Genome assembly of Pristionchus species.</title>
        <authorList>
            <person name="Yoshida K."/>
            <person name="Sommer R.J."/>
        </authorList>
    </citation>
    <scope>NUCLEOTIDE SEQUENCE</scope>
    <source>
        <strain evidence="10">RS5133</strain>
    </source>
</reference>
<evidence type="ECO:0000259" key="9">
    <source>
        <dbReference type="PROSITE" id="PS51387"/>
    </source>
</evidence>
<evidence type="ECO:0000256" key="8">
    <source>
        <dbReference type="ARBA" id="ARBA00052927"/>
    </source>
</evidence>
<dbReference type="PROSITE" id="PS51387">
    <property type="entry name" value="FAD_PCMH"/>
    <property type="match status" value="1"/>
</dbReference>
<keyword evidence="4" id="KW-1133">Transmembrane helix</keyword>
<dbReference type="PANTHER" id="PTHR10801:SF0">
    <property type="entry name" value="DELTA(24)-STEROL REDUCTASE"/>
    <property type="match status" value="1"/>
</dbReference>
<keyword evidence="3" id="KW-0812">Transmembrane</keyword>
<dbReference type="InterPro" id="IPR006094">
    <property type="entry name" value="Oxid_FAD_bind_N"/>
</dbReference>
<keyword evidence="6" id="KW-0472">Membrane</keyword>
<dbReference type="Proteomes" id="UP001432322">
    <property type="component" value="Unassembled WGS sequence"/>
</dbReference>
<dbReference type="InterPro" id="IPR040165">
    <property type="entry name" value="Diminuto-like"/>
</dbReference>
<dbReference type="GO" id="GO:0000246">
    <property type="term" value="F:Delta24(24-1) sterol reductase activity"/>
    <property type="evidence" value="ECO:0007669"/>
    <property type="project" value="TreeGrafter"/>
</dbReference>
<dbReference type="GO" id="GO:0016020">
    <property type="term" value="C:membrane"/>
    <property type="evidence" value="ECO:0007669"/>
    <property type="project" value="UniProtKB-SubCell"/>
</dbReference>
<proteinExistence type="predicted"/>
<feature type="non-terminal residue" evidence="10">
    <location>
        <position position="1"/>
    </location>
</feature>
<dbReference type="AlphaFoldDB" id="A0AAV5V6T3"/>
<evidence type="ECO:0000313" key="10">
    <source>
        <dbReference type="EMBL" id="GMT14853.1"/>
    </source>
</evidence>
<evidence type="ECO:0000256" key="4">
    <source>
        <dbReference type="ARBA" id="ARBA00022989"/>
    </source>
</evidence>
<evidence type="ECO:0000313" key="11">
    <source>
        <dbReference type="Proteomes" id="UP001432322"/>
    </source>
</evidence>
<gene>
    <name evidence="10" type="ORF">PFISCL1PPCAC_6150</name>
</gene>